<dbReference type="InterPro" id="IPR003607">
    <property type="entry name" value="HD/PDEase_dom"/>
</dbReference>
<dbReference type="PANTHER" id="PTHR45228">
    <property type="entry name" value="CYCLIC DI-GMP PHOSPHODIESTERASE TM_0186-RELATED"/>
    <property type="match status" value="1"/>
</dbReference>
<dbReference type="Gene3D" id="3.40.50.2300">
    <property type="match status" value="1"/>
</dbReference>
<sequence length="523" mass="60252">MKDCESMKEKLNLDNIKLDFLSEDSKPKLKTKENYKIMIADDYDEIHVITKMMLKDFEFEGKGLEFIDTYTGEDTIKALEENPDTAVLFLDVVMEDNHSGLNVVEVLRGRLDNKMTRIVLRTGQPGQAPEETVIRDYDINDYRLKTEMTAKRLYTTLYSALRNYRDLYQINTHKNGLKKIIKTSANLFEHNSLNEFLTSILVQLSNFQKNNPEIVYIRDDVDKEGGFVTIEKNKKATIVAATGKFKSYIGKDIDLVSELKEVVDKIKYSDTPDEKIIFVDSGFIIKNNAKNSFNNYIYIEGNNDIYDFDLIHLFLTNYSVALDNYILNNTIVNTQKEIIITFGEVVENHFEETSGHVKRISEMMYNFALLLNFSHSEAEILKMASMMHDIGKIAIPDSILKKPGKLTEEEFEIIKTHPSVGYKIFEKSDLDMLKISANLALNHHEKYDGSGYPNGLKEEEILLEARMLSIIDVFDAMTHKRVYKDAFSTEEALDYIRNQKGKHFDPELVDIFISNIEGILDID</sequence>
<evidence type="ECO:0000256" key="2">
    <source>
        <dbReference type="ARBA" id="ARBA00024867"/>
    </source>
</evidence>
<feature type="modified residue" description="4-aspartylphosphate" evidence="3">
    <location>
        <position position="91"/>
    </location>
</feature>
<dbReference type="InterPro" id="IPR037522">
    <property type="entry name" value="HD_GYP_dom"/>
</dbReference>
<protein>
    <recommendedName>
        <fullName evidence="1">Stage 0 sporulation protein A homolog</fullName>
    </recommendedName>
</protein>
<reference evidence="7" key="1">
    <citation type="journal article" date="2010" name="BMC Genomics">
        <title>Clostridium sticklandii, a specialist in amino acid degradation:revisiting its metabolism through its genome sequence.</title>
        <authorList>
            <person name="Fonknechten N."/>
            <person name="Chaussonnerie S."/>
            <person name="Tricot S."/>
            <person name="Lajus A."/>
            <person name="Andreesen J.R."/>
            <person name="Perchat N."/>
            <person name="Pelletier E."/>
            <person name="Gouyvenoux M."/>
            <person name="Barbe V."/>
            <person name="Salanoubat M."/>
            <person name="Le Paslier D."/>
            <person name="Weissenbach J."/>
            <person name="Cohen G.N."/>
            <person name="Kreimeyer A."/>
        </authorList>
    </citation>
    <scope>NUCLEOTIDE SEQUENCE [LARGE SCALE GENOMIC DNA]</scope>
    <source>
        <strain evidence="7">ATCC 12662 / DSM 519 / JCM 1433 / CCUG 9281 / NCIMB 10654 / HF</strain>
    </source>
</reference>
<accession>E3PV97</accession>
<evidence type="ECO:0000313" key="7">
    <source>
        <dbReference type="Proteomes" id="UP000007041"/>
    </source>
</evidence>
<dbReference type="GO" id="GO:0016787">
    <property type="term" value="F:hydrolase activity"/>
    <property type="evidence" value="ECO:0007669"/>
    <property type="project" value="UniProtKB-KW"/>
</dbReference>
<keyword evidence="6" id="KW-0378">Hydrolase</keyword>
<keyword evidence="3" id="KW-0597">Phosphoprotein</keyword>
<dbReference type="Proteomes" id="UP000007041">
    <property type="component" value="Chromosome"/>
</dbReference>
<dbReference type="GO" id="GO:0000160">
    <property type="term" value="P:phosphorelay signal transduction system"/>
    <property type="evidence" value="ECO:0007669"/>
    <property type="project" value="InterPro"/>
</dbReference>
<dbReference type="InterPro" id="IPR021800">
    <property type="entry name" value="DUF3369"/>
</dbReference>
<dbReference type="PANTHER" id="PTHR45228:SF9">
    <property type="entry name" value="3'3'-CGAMP-SPECIFIC PHOSPHODIESTERASE 2"/>
    <property type="match status" value="1"/>
</dbReference>
<evidence type="ECO:0000256" key="1">
    <source>
        <dbReference type="ARBA" id="ARBA00018672"/>
    </source>
</evidence>
<dbReference type="SUPFAM" id="SSF109604">
    <property type="entry name" value="HD-domain/PDEase-like"/>
    <property type="match status" value="1"/>
</dbReference>
<dbReference type="InterPro" id="IPR001789">
    <property type="entry name" value="Sig_transdc_resp-reg_receiver"/>
</dbReference>
<evidence type="ECO:0000259" key="5">
    <source>
        <dbReference type="PROSITE" id="PS51832"/>
    </source>
</evidence>
<dbReference type="EMBL" id="FP565809">
    <property type="protein sequence ID" value="CBH22550.1"/>
    <property type="molecule type" value="Genomic_DNA"/>
</dbReference>
<dbReference type="KEGG" id="cst:CLOST_2434"/>
<feature type="domain" description="Response regulatory" evidence="4">
    <location>
        <begin position="36"/>
        <end position="160"/>
    </location>
</feature>
<dbReference type="SUPFAM" id="SSF52172">
    <property type="entry name" value="CheY-like"/>
    <property type="match status" value="1"/>
</dbReference>
<comment type="function">
    <text evidence="2">May play the central regulatory role in sporulation. It may be an element of the effector pathway responsible for the activation of sporulation genes in response to nutritional stress. Spo0A may act in concert with spo0H (a sigma factor) to control the expression of some genes that are critical to the sporulation process.</text>
</comment>
<dbReference type="CDD" id="cd00077">
    <property type="entry name" value="HDc"/>
    <property type="match status" value="1"/>
</dbReference>
<dbReference type="PROSITE" id="PS51832">
    <property type="entry name" value="HD_GYP"/>
    <property type="match status" value="1"/>
</dbReference>
<dbReference type="BioCyc" id="CSTI499177:GJE9-2528-MONOMER"/>
<dbReference type="InterPro" id="IPR052020">
    <property type="entry name" value="Cyclic_di-GMP/3'3'-cGAMP_PDE"/>
</dbReference>
<proteinExistence type="predicted"/>
<dbReference type="SMART" id="SM00471">
    <property type="entry name" value="HDc"/>
    <property type="match status" value="1"/>
</dbReference>
<gene>
    <name evidence="6" type="ordered locus">CLOST_2434</name>
</gene>
<evidence type="ECO:0000313" key="6">
    <source>
        <dbReference type="EMBL" id="CBH22550.1"/>
    </source>
</evidence>
<name>E3PV97_ACESD</name>
<organism evidence="6 7">
    <name type="scientific">Acetoanaerobium sticklandii (strain ATCC 12662 / DSM 519 / JCM 1433 / CCUG 9281 / NCIMB 10654 / HF)</name>
    <name type="common">Clostridium sticklandii</name>
    <dbReference type="NCBI Taxonomy" id="499177"/>
    <lineage>
        <taxon>Bacteria</taxon>
        <taxon>Bacillati</taxon>
        <taxon>Bacillota</taxon>
        <taxon>Clostridia</taxon>
        <taxon>Peptostreptococcales</taxon>
        <taxon>Filifactoraceae</taxon>
        <taxon>Acetoanaerobium</taxon>
    </lineage>
</organism>
<dbReference type="PROSITE" id="PS50110">
    <property type="entry name" value="RESPONSE_REGULATORY"/>
    <property type="match status" value="1"/>
</dbReference>
<dbReference type="STRING" id="1511.CLOST_2434"/>
<dbReference type="HOGENOM" id="CLU_000445_92_10_9"/>
<dbReference type="Gene3D" id="1.10.3210.10">
    <property type="entry name" value="Hypothetical protein af1432"/>
    <property type="match status" value="1"/>
</dbReference>
<dbReference type="Pfam" id="PF11849">
    <property type="entry name" value="DUF3369"/>
    <property type="match status" value="1"/>
</dbReference>
<dbReference type="AlphaFoldDB" id="E3PV97"/>
<evidence type="ECO:0000256" key="3">
    <source>
        <dbReference type="PROSITE-ProRule" id="PRU00169"/>
    </source>
</evidence>
<evidence type="ECO:0000259" key="4">
    <source>
        <dbReference type="PROSITE" id="PS50110"/>
    </source>
</evidence>
<keyword evidence="7" id="KW-1185">Reference proteome</keyword>
<dbReference type="Pfam" id="PF13487">
    <property type="entry name" value="HD_5"/>
    <property type="match status" value="1"/>
</dbReference>
<feature type="domain" description="HD-GYP" evidence="5">
    <location>
        <begin position="331"/>
        <end position="523"/>
    </location>
</feature>
<dbReference type="InterPro" id="IPR011006">
    <property type="entry name" value="CheY-like_superfamily"/>
</dbReference>
<dbReference type="eggNOG" id="COG3437">
    <property type="taxonomic scope" value="Bacteria"/>
</dbReference>